<dbReference type="Proteomes" id="UP001375240">
    <property type="component" value="Unassembled WGS sequence"/>
</dbReference>
<dbReference type="AlphaFoldDB" id="A0AAV9VHB7"/>
<dbReference type="InterPro" id="IPR027417">
    <property type="entry name" value="P-loop_NTPase"/>
</dbReference>
<comment type="caution">
    <text evidence="3">The sequence shown here is derived from an EMBL/GenBank/DDBJ whole genome shotgun (WGS) entry which is preliminary data.</text>
</comment>
<proteinExistence type="predicted"/>
<feature type="coiled-coil region" evidence="1">
    <location>
        <begin position="321"/>
        <end position="369"/>
    </location>
</feature>
<keyword evidence="4" id="KW-1185">Reference proteome</keyword>
<dbReference type="Gene3D" id="3.40.50.300">
    <property type="entry name" value="P-loop containing nucleotide triphosphate hydrolases"/>
    <property type="match status" value="1"/>
</dbReference>
<evidence type="ECO:0000256" key="1">
    <source>
        <dbReference type="SAM" id="Coils"/>
    </source>
</evidence>
<gene>
    <name evidence="3" type="ORF">TWF696_000323</name>
</gene>
<evidence type="ECO:0008006" key="5">
    <source>
        <dbReference type="Google" id="ProtNLM"/>
    </source>
</evidence>
<protein>
    <recommendedName>
        <fullName evidence="5">G domain-containing protein</fullName>
    </recommendedName>
</protein>
<dbReference type="SUPFAM" id="SSF52540">
    <property type="entry name" value="P-loop containing nucleoside triphosphate hydrolases"/>
    <property type="match status" value="1"/>
</dbReference>
<feature type="region of interest" description="Disordered" evidence="2">
    <location>
        <begin position="16"/>
        <end position="44"/>
    </location>
</feature>
<accession>A0AAV9VHB7</accession>
<organism evidence="3 4">
    <name type="scientific">Orbilia brochopaga</name>
    <dbReference type="NCBI Taxonomy" id="3140254"/>
    <lineage>
        <taxon>Eukaryota</taxon>
        <taxon>Fungi</taxon>
        <taxon>Dikarya</taxon>
        <taxon>Ascomycota</taxon>
        <taxon>Pezizomycotina</taxon>
        <taxon>Orbiliomycetes</taxon>
        <taxon>Orbiliales</taxon>
        <taxon>Orbiliaceae</taxon>
        <taxon>Orbilia</taxon>
    </lineage>
</organism>
<name>A0AAV9VHB7_9PEZI</name>
<reference evidence="3 4" key="1">
    <citation type="submission" date="2019-10" db="EMBL/GenBank/DDBJ databases">
        <authorList>
            <person name="Palmer J.M."/>
        </authorList>
    </citation>
    <scope>NUCLEOTIDE SEQUENCE [LARGE SCALE GENOMIC DNA]</scope>
    <source>
        <strain evidence="3 4">TWF696</strain>
    </source>
</reference>
<evidence type="ECO:0000313" key="3">
    <source>
        <dbReference type="EMBL" id="KAK6359155.1"/>
    </source>
</evidence>
<evidence type="ECO:0000313" key="4">
    <source>
        <dbReference type="Proteomes" id="UP001375240"/>
    </source>
</evidence>
<feature type="coiled-coil region" evidence="1">
    <location>
        <begin position="456"/>
        <end position="483"/>
    </location>
</feature>
<sequence>MAVEELPAYYEEVVSVADEEEEATEPQENITPPADEASGSTAADVPRDGSVFNVLVVGETQQGKSTLVRNLLEYAKLPEADIKIGNGNRACTANPQDYEMEIPLRSYHLEDHIGNTLKVDKDSYSDLIDFGEDDAKVVQDLPDDQVETVKFRFLDTPGLNDSEGRDMELMAGILGKAAEMKSVNAVIYVRKIDKHFGNSFQDFLSYFQRSMPSLAGGLIIVHSAYTTMKVEKFLREGKSPAEMRRDAFKAATGLDLAHFFMDNNPDIYSPLAVMQSLNETHNLLTHIKVQPEHSVSDFRLLKTPGMQSVDMHITNALLEIKRVVQSQLEEAKKSLSTAQQRHLEDEVEVAKMKRQIESITKELNNLENGPDICLGSKTVVEEYSLVGHLLLNGQLNLGGDWHEFDADCPIAYVRKSTTGRSHWLHERLRGTNWRGQLSAGLFASINGSATFYAKSSVKHQNEIRLLKSNKANLEDRLDYLVKRMTHSSVDGENVQKLADGLAACDNLLAVAKKDSFEMERYPALRHIYLTKEAKLSRTDIYDFLKEYDVAVADLYLRWRS</sequence>
<dbReference type="EMBL" id="JAVHNQ010000001">
    <property type="protein sequence ID" value="KAK6359155.1"/>
    <property type="molecule type" value="Genomic_DNA"/>
</dbReference>
<keyword evidence="1" id="KW-0175">Coiled coil</keyword>
<evidence type="ECO:0000256" key="2">
    <source>
        <dbReference type="SAM" id="MobiDB-lite"/>
    </source>
</evidence>